<feature type="compositionally biased region" description="Acidic residues" evidence="8">
    <location>
        <begin position="243"/>
        <end position="252"/>
    </location>
</feature>
<keyword evidence="3" id="KW-0689">Ribosomal protein</keyword>
<proteinExistence type="inferred from homology"/>
<evidence type="ECO:0000256" key="6">
    <source>
        <dbReference type="ARBA" id="ARBA00035137"/>
    </source>
</evidence>
<dbReference type="GO" id="GO:0005763">
    <property type="term" value="C:mitochondrial small ribosomal subunit"/>
    <property type="evidence" value="ECO:0007669"/>
    <property type="project" value="InterPro"/>
</dbReference>
<sequence length="266" mass="30161">MGRQIHAAGLHRAVALELKSNILPGVRSYQPAWFNVLHSVPPAESSVRTVSLHHGSFKSNPKRLRNLYRPKALFYLEDKLRDVFYRDHPWELARPRIIVESDGKDYQRCDWSKGVQQPGISLSGECVVQRQMWLMQNKQMSENEAYDEARHEFYWLRQAEHIEQRIAVEEARFVGAYFGKTRLDIGMMLEDIEFEKWKGWAIRENQLADAADQGLLDESILGADAGSELAEVEEEGAAAADDVAAEAEDPVAEAEKRKAAAEKPAA</sequence>
<dbReference type="Pfam" id="PF13741">
    <property type="entry name" value="MRP-S25"/>
    <property type="match status" value="1"/>
</dbReference>
<evidence type="ECO:0000256" key="3">
    <source>
        <dbReference type="ARBA" id="ARBA00022980"/>
    </source>
</evidence>
<evidence type="ECO:0000256" key="7">
    <source>
        <dbReference type="ARBA" id="ARBA00035421"/>
    </source>
</evidence>
<name>A0A2A9PIL8_OPHUN</name>
<evidence type="ECO:0000256" key="2">
    <source>
        <dbReference type="ARBA" id="ARBA00009864"/>
    </source>
</evidence>
<evidence type="ECO:0000256" key="5">
    <source>
        <dbReference type="ARBA" id="ARBA00023274"/>
    </source>
</evidence>
<feature type="region of interest" description="Disordered" evidence="8">
    <location>
        <begin position="226"/>
        <end position="266"/>
    </location>
</feature>
<reference evidence="9 10" key="2">
    <citation type="journal article" date="2017" name="Sci. Rep.">
        <title>Ant-infecting Ophiocordyceps genomes reveal a high diversity of potential behavioral manipulation genes and a possible major role for enterotoxins.</title>
        <authorList>
            <person name="de Bekker C."/>
            <person name="Ohm R.A."/>
            <person name="Evans H.C."/>
            <person name="Brachmann A."/>
            <person name="Hughes D.P."/>
        </authorList>
    </citation>
    <scope>NUCLEOTIDE SEQUENCE [LARGE SCALE GENOMIC DNA]</scope>
    <source>
        <strain evidence="9 10">SC16a</strain>
    </source>
</reference>
<dbReference type="PANTHER" id="PTHR37799">
    <property type="entry name" value="37S RIBOSOMAL PROTEIN S25, MITOCHONDRIAL"/>
    <property type="match status" value="1"/>
</dbReference>
<evidence type="ECO:0000313" key="9">
    <source>
        <dbReference type="EMBL" id="PFH60762.1"/>
    </source>
</evidence>
<evidence type="ECO:0000256" key="4">
    <source>
        <dbReference type="ARBA" id="ARBA00023128"/>
    </source>
</evidence>
<dbReference type="OrthoDB" id="5542239at2759"/>
<dbReference type="PANTHER" id="PTHR37799:SF1">
    <property type="entry name" value="SMALL RIBOSOMAL SUBUNIT PROTEIN MS23"/>
    <property type="match status" value="1"/>
</dbReference>
<feature type="compositionally biased region" description="Basic and acidic residues" evidence="8">
    <location>
        <begin position="253"/>
        <end position="266"/>
    </location>
</feature>
<dbReference type="STRING" id="268505.A0A2A9PIL8"/>
<comment type="caution">
    <text evidence="9">The sequence shown here is derived from an EMBL/GenBank/DDBJ whole genome shotgun (WGS) entry which is preliminary data.</text>
</comment>
<comment type="similarity">
    <text evidence="2">Belongs to the mitochondrion-specific ribosomal protein mS23 family.</text>
</comment>
<keyword evidence="5" id="KW-0687">Ribonucleoprotein</keyword>
<gene>
    <name evidence="9" type="ORF">XA68_10376</name>
</gene>
<accession>A0A2A9PIL8</accession>
<reference evidence="9 10" key="1">
    <citation type="journal article" date="2015" name="BMC Genomics">
        <title>Gene expression during zombie ant biting behavior reflects the complexity underlying fungal parasitic behavioral manipulation.</title>
        <authorList>
            <person name="de Bekker C."/>
            <person name="Ohm R.A."/>
            <person name="Loreto R.G."/>
            <person name="Sebastian A."/>
            <person name="Albert I."/>
            <person name="Merrow M."/>
            <person name="Brachmann A."/>
            <person name="Hughes D.P."/>
        </authorList>
    </citation>
    <scope>NUCLEOTIDE SEQUENCE [LARGE SCALE GENOMIC DNA]</scope>
    <source>
        <strain evidence="9 10">SC16a</strain>
    </source>
</reference>
<evidence type="ECO:0000256" key="1">
    <source>
        <dbReference type="ARBA" id="ARBA00004173"/>
    </source>
</evidence>
<protein>
    <recommendedName>
        <fullName evidence="6">Small ribosomal subunit protein mS23</fullName>
    </recommendedName>
    <alternativeName>
        <fullName evidence="7">37S ribosomal protein S25, mitochondrial</fullName>
    </alternativeName>
</protein>
<dbReference type="AlphaFoldDB" id="A0A2A9PIL8"/>
<dbReference type="InterPro" id="IPR016939">
    <property type="entry name" value="Ribosomal_mS23_fun"/>
</dbReference>
<dbReference type="EMBL" id="LAZP02000109">
    <property type="protein sequence ID" value="PFH60762.1"/>
    <property type="molecule type" value="Genomic_DNA"/>
</dbReference>
<organism evidence="9 10">
    <name type="scientific">Ophiocordyceps unilateralis</name>
    <name type="common">Zombie-ant fungus</name>
    <name type="synonym">Torrubia unilateralis</name>
    <dbReference type="NCBI Taxonomy" id="268505"/>
    <lineage>
        <taxon>Eukaryota</taxon>
        <taxon>Fungi</taxon>
        <taxon>Dikarya</taxon>
        <taxon>Ascomycota</taxon>
        <taxon>Pezizomycotina</taxon>
        <taxon>Sordariomycetes</taxon>
        <taxon>Hypocreomycetidae</taxon>
        <taxon>Hypocreales</taxon>
        <taxon>Ophiocordycipitaceae</taxon>
        <taxon>Ophiocordyceps</taxon>
    </lineage>
</organism>
<dbReference type="GO" id="GO:0003735">
    <property type="term" value="F:structural constituent of ribosome"/>
    <property type="evidence" value="ECO:0007669"/>
    <property type="project" value="InterPro"/>
</dbReference>
<keyword evidence="10" id="KW-1185">Reference proteome</keyword>
<keyword evidence="4" id="KW-0496">Mitochondrion</keyword>
<comment type="subcellular location">
    <subcellularLocation>
        <location evidence="1">Mitochondrion</location>
    </subcellularLocation>
</comment>
<evidence type="ECO:0000313" key="10">
    <source>
        <dbReference type="Proteomes" id="UP000037136"/>
    </source>
</evidence>
<dbReference type="Proteomes" id="UP000037136">
    <property type="component" value="Unassembled WGS sequence"/>
</dbReference>
<evidence type="ECO:0000256" key="8">
    <source>
        <dbReference type="SAM" id="MobiDB-lite"/>
    </source>
</evidence>